<evidence type="ECO:0000256" key="7">
    <source>
        <dbReference type="ARBA" id="ARBA00023180"/>
    </source>
</evidence>
<comment type="subcellular location">
    <subcellularLocation>
        <location evidence="1">Membrane</location>
        <topology evidence="1">Multi-pass membrane protein</topology>
    </subcellularLocation>
</comment>
<dbReference type="InterPro" id="IPR002455">
    <property type="entry name" value="GPCR3_GABA-B"/>
</dbReference>
<gene>
    <name evidence="13" type="primary">Aste57867_8891</name>
    <name evidence="12" type="ORF">As57867_008856</name>
    <name evidence="13" type="ORF">ASTE57867_8891</name>
</gene>
<dbReference type="EMBL" id="VJMH01005117">
    <property type="protein sequence ID" value="KAF0700555.1"/>
    <property type="molecule type" value="Genomic_DNA"/>
</dbReference>
<dbReference type="CDD" id="cd15047">
    <property type="entry name" value="7tmC_GABA-B-like"/>
    <property type="match status" value="1"/>
</dbReference>
<reference evidence="13 14" key="1">
    <citation type="submission" date="2019-03" db="EMBL/GenBank/DDBJ databases">
        <authorList>
            <person name="Gaulin E."/>
            <person name="Dumas B."/>
        </authorList>
    </citation>
    <scope>NUCLEOTIDE SEQUENCE [LARGE SCALE GENOMIC DNA]</scope>
    <source>
        <strain evidence="13">CBS 568.67</strain>
    </source>
</reference>
<evidence type="ECO:0000256" key="6">
    <source>
        <dbReference type="ARBA" id="ARBA00023170"/>
    </source>
</evidence>
<feature type="transmembrane region" description="Helical" evidence="10">
    <location>
        <begin position="628"/>
        <end position="650"/>
    </location>
</feature>
<evidence type="ECO:0000256" key="2">
    <source>
        <dbReference type="ARBA" id="ARBA00022692"/>
    </source>
</evidence>
<keyword evidence="2 10" id="KW-0812">Transmembrane</keyword>
<keyword evidence="14" id="KW-1185">Reference proteome</keyword>
<feature type="transmembrane region" description="Helical" evidence="10">
    <location>
        <begin position="819"/>
        <end position="841"/>
    </location>
</feature>
<feature type="compositionally biased region" description="Polar residues" evidence="9">
    <location>
        <begin position="884"/>
        <end position="907"/>
    </location>
</feature>
<keyword evidence="4" id="KW-0297">G-protein coupled receptor</keyword>
<dbReference type="PANTHER" id="PTHR10519">
    <property type="entry name" value="GABA-B RECEPTOR"/>
    <property type="match status" value="1"/>
</dbReference>
<keyword evidence="3 10" id="KW-1133">Transmembrane helix</keyword>
<feature type="transmembrane region" description="Helical" evidence="10">
    <location>
        <begin position="734"/>
        <end position="754"/>
    </location>
</feature>
<evidence type="ECO:0000256" key="1">
    <source>
        <dbReference type="ARBA" id="ARBA00004141"/>
    </source>
</evidence>
<keyword evidence="6" id="KW-0675">Receptor</keyword>
<evidence type="ECO:0000256" key="5">
    <source>
        <dbReference type="ARBA" id="ARBA00023136"/>
    </source>
</evidence>
<feature type="transmembrane region" description="Helical" evidence="10">
    <location>
        <begin position="847"/>
        <end position="870"/>
    </location>
</feature>
<evidence type="ECO:0000259" key="11">
    <source>
        <dbReference type="PROSITE" id="PS50259"/>
    </source>
</evidence>
<dbReference type="Pfam" id="PF00003">
    <property type="entry name" value="7tm_3"/>
    <property type="match status" value="1"/>
</dbReference>
<feature type="transmembrane region" description="Helical" evidence="10">
    <location>
        <begin position="662"/>
        <end position="683"/>
    </location>
</feature>
<name>A0A485KLD7_9STRA</name>
<dbReference type="PROSITE" id="PS50259">
    <property type="entry name" value="G_PROTEIN_RECEP_F3_4"/>
    <property type="match status" value="1"/>
</dbReference>
<evidence type="ECO:0000256" key="3">
    <source>
        <dbReference type="ARBA" id="ARBA00022989"/>
    </source>
</evidence>
<dbReference type="InterPro" id="IPR017978">
    <property type="entry name" value="GPCR_3_C"/>
</dbReference>
<dbReference type="Proteomes" id="UP000332933">
    <property type="component" value="Unassembled WGS sequence"/>
</dbReference>
<proteinExistence type="predicted"/>
<dbReference type="EMBL" id="CAADRA010005138">
    <property type="protein sequence ID" value="VFT85775.1"/>
    <property type="molecule type" value="Genomic_DNA"/>
</dbReference>
<protein>
    <submittedName>
        <fullName evidence="13">Aste57867_8891 protein</fullName>
    </submittedName>
</protein>
<evidence type="ECO:0000313" key="13">
    <source>
        <dbReference type="EMBL" id="VFT85775.1"/>
    </source>
</evidence>
<keyword evidence="8" id="KW-0807">Transducer</keyword>
<evidence type="ECO:0000313" key="14">
    <source>
        <dbReference type="Proteomes" id="UP000332933"/>
    </source>
</evidence>
<feature type="transmembrane region" description="Helical" evidence="10">
    <location>
        <begin position="784"/>
        <end position="807"/>
    </location>
</feature>
<feature type="transmembrane region" description="Helical" evidence="10">
    <location>
        <begin position="695"/>
        <end position="713"/>
    </location>
</feature>
<dbReference type="GO" id="GO:0038039">
    <property type="term" value="C:G protein-coupled receptor heterodimeric complex"/>
    <property type="evidence" value="ECO:0007669"/>
    <property type="project" value="TreeGrafter"/>
</dbReference>
<organism evidence="13 14">
    <name type="scientific">Aphanomyces stellatus</name>
    <dbReference type="NCBI Taxonomy" id="120398"/>
    <lineage>
        <taxon>Eukaryota</taxon>
        <taxon>Sar</taxon>
        <taxon>Stramenopiles</taxon>
        <taxon>Oomycota</taxon>
        <taxon>Saprolegniomycetes</taxon>
        <taxon>Saprolegniales</taxon>
        <taxon>Verrucalvaceae</taxon>
        <taxon>Aphanomyces</taxon>
    </lineage>
</organism>
<evidence type="ECO:0000256" key="8">
    <source>
        <dbReference type="ARBA" id="ARBA00023224"/>
    </source>
</evidence>
<evidence type="ECO:0000256" key="9">
    <source>
        <dbReference type="SAM" id="MobiDB-lite"/>
    </source>
</evidence>
<evidence type="ECO:0000313" key="12">
    <source>
        <dbReference type="EMBL" id="KAF0700555.1"/>
    </source>
</evidence>
<keyword evidence="5 10" id="KW-0472">Membrane</keyword>
<feature type="domain" description="G-protein coupled receptors family 3 profile" evidence="11">
    <location>
        <begin position="633"/>
        <end position="876"/>
    </location>
</feature>
<dbReference type="OrthoDB" id="5562638at2759"/>
<reference evidence="12" key="2">
    <citation type="submission" date="2019-06" db="EMBL/GenBank/DDBJ databases">
        <title>Genomics analysis of Aphanomyces spp. identifies a new class of oomycete effector associated with host adaptation.</title>
        <authorList>
            <person name="Gaulin E."/>
        </authorList>
    </citation>
    <scope>NUCLEOTIDE SEQUENCE</scope>
    <source>
        <strain evidence="12">CBS 578.67</strain>
    </source>
</reference>
<accession>A0A485KLD7</accession>
<sequence length="927" mass="100970">MPASKFDQVRATCLDSDWVDSVAAALAAAPPYLDPFRRDAQLRRVHPWLQPALQMGRFSFTDPRQRPPKTASVQPFSPTCLGLQGEVLHGVGETVNAATGQQIKPGIFKGTVTFEWDDWASQWVSTWVAAIVVQEVIGFDVSFLETSDTDNVAERLSSTGRGRCAPVHFNAEVWGSRHQHQVTEYASEVHVDTNGYSGLYVGLVYAYSQRQRRVGGTKLTPRQARHSLDGGERSNLLGTFSRPLSADLWHEYVRTTDLATFYAHTNVSAFANASVCPDGALGCLNGCVKSHACSVAETQGNSCVLVAMMGPTDDPGFLPAVLSTLNIPATFCFSGYDGVNRGVESALATDGAITFYHYEPDLFHLKHRGALARIALPHGQLMASTTNNSGTFGETGYVTTNPVRVDFAPERLAKYYSDALVGEPLLATFATKFTLTDVDIDTMLSQLNDLNDDMTVDNAPFAAACAWVKANYMTWQHWVPRLPLCTFADGFMLYDIDHTSSNTTRTISFFWSVPDELDMSKPSLCDGGLTTVPPPLVSSRSFEWLNDPANFNAWSAWITTLPFCDETFYNYTVSSCDDHATRTATFFWLLPQANDSTMSRECVAGVALPPTTLFDCDYVPPASSTATAVHGGALAVIVVLAVGQVGLVVFRDKPAIKRSQWPLLFAMLVGGILFCIFVLLGAGPPSWSLCALRPITLSLGYTLVFGSLLVKGLRVHWVFATKSLKKVTVPLAKIVKMLLVLLAVDAVLLTVWLVSDFPTPTTTSSRAVQFPGTVDHITCHSSSFLFSALLLFWKAIVTLGGMYVSFLIRHAGSDFQESIWIFGSTCVVSFGAIVLLPLAYAVKLPPLTNYALESTIVLIATVAVMGLMLLPKLHRLHAQEHTGKSSTAGPKKSTNTQHTTHGSTASTSRVMHVMKDHLLHHKQVGPA</sequence>
<feature type="region of interest" description="Disordered" evidence="9">
    <location>
        <begin position="880"/>
        <end position="907"/>
    </location>
</feature>
<dbReference type="AlphaFoldDB" id="A0A485KLD7"/>
<keyword evidence="7" id="KW-0325">Glycoprotein</keyword>
<dbReference type="PANTHER" id="PTHR10519:SF20">
    <property type="entry name" value="G-PROTEIN COUPLED RECEPTOR 156-RELATED"/>
    <property type="match status" value="1"/>
</dbReference>
<evidence type="ECO:0000256" key="10">
    <source>
        <dbReference type="SAM" id="Phobius"/>
    </source>
</evidence>
<evidence type="ECO:0000256" key="4">
    <source>
        <dbReference type="ARBA" id="ARBA00023040"/>
    </source>
</evidence>
<dbReference type="GO" id="GO:0004965">
    <property type="term" value="F:G protein-coupled GABA receptor activity"/>
    <property type="evidence" value="ECO:0007669"/>
    <property type="project" value="InterPro"/>
</dbReference>